<sequence length="408" mass="47019">MDRSLLTDTELQLTRERNLKYRGTAKVYINQIVAHPSISRGLDPKNVERLCKVFSRDRCRRLGVRNHVTAIVSRQHLEMALTSAGVSTVALMTNPPDQYPLLDFPVGQVQCLHGQHHLKAAEELLPPSDQWWTVDLYLDDISSDLQAALVDKYLNEKVPSDGEVYLKVRQYQYEGNARFEERWMARLTANKAKRFRQLTSRVDVRAAFDRLRIIPALLLQGMKFGSIPRALATNCYEEMVHGLGSLLESWSYYVRGDRAKMLKVDPHTVETLQGLAPSVSVKDAKVVKGLVLSGEVFSKFTSSERKAIWKRLKRRRNIIPSLYTFFQNMWYLEACANCMKRLVNPCQRYPSVKSAFLGAFQMGPNNDDCLIQSSEMDFRHQRGPQSIRAEFGYRQLWLYAMRHYPQIP</sequence>
<keyword evidence="2" id="KW-1185">Reference proteome</keyword>
<dbReference type="OMA" id="NCYEEMV"/>
<dbReference type="EMBL" id="DS027692">
    <property type="protein sequence ID" value="EAW20713.1"/>
    <property type="molecule type" value="Genomic_DNA"/>
</dbReference>
<evidence type="ECO:0000313" key="1">
    <source>
        <dbReference type="EMBL" id="EAW20713.1"/>
    </source>
</evidence>
<name>A1D8K2_NEOFI</name>
<dbReference type="VEuPathDB" id="FungiDB:NFIA_112370"/>
<accession>A1D8K2</accession>
<dbReference type="InterPro" id="IPR022198">
    <property type="entry name" value="DUF3723"/>
</dbReference>
<gene>
    <name evidence="1" type="ORF">NFIA_112370</name>
</gene>
<protein>
    <submittedName>
        <fullName evidence="1">Uncharacterized protein</fullName>
    </submittedName>
</protein>
<dbReference type="KEGG" id="nfi:NFIA_112370"/>
<proteinExistence type="predicted"/>
<reference evidence="2" key="1">
    <citation type="journal article" date="2008" name="PLoS Genet.">
        <title>Genomic islands in the pathogenic filamentous fungus Aspergillus fumigatus.</title>
        <authorList>
            <person name="Fedorova N.D."/>
            <person name="Khaldi N."/>
            <person name="Joardar V.S."/>
            <person name="Maiti R."/>
            <person name="Amedeo P."/>
            <person name="Anderson M.J."/>
            <person name="Crabtree J."/>
            <person name="Silva J.C."/>
            <person name="Badger J.H."/>
            <person name="Albarraq A."/>
            <person name="Angiuoli S."/>
            <person name="Bussey H."/>
            <person name="Bowyer P."/>
            <person name="Cotty P.J."/>
            <person name="Dyer P.S."/>
            <person name="Egan A."/>
            <person name="Galens K."/>
            <person name="Fraser-Liggett C.M."/>
            <person name="Haas B.J."/>
            <person name="Inman J.M."/>
            <person name="Kent R."/>
            <person name="Lemieux S."/>
            <person name="Malavazi I."/>
            <person name="Orvis J."/>
            <person name="Roemer T."/>
            <person name="Ronning C.M."/>
            <person name="Sundaram J.P."/>
            <person name="Sutton G."/>
            <person name="Turner G."/>
            <person name="Venter J.C."/>
            <person name="White O.R."/>
            <person name="Whitty B.R."/>
            <person name="Youngman P."/>
            <person name="Wolfe K.H."/>
            <person name="Goldman G.H."/>
            <person name="Wortman J.R."/>
            <person name="Jiang B."/>
            <person name="Denning D.W."/>
            <person name="Nierman W.C."/>
        </authorList>
    </citation>
    <scope>NUCLEOTIDE SEQUENCE [LARGE SCALE GENOMIC DNA]</scope>
    <source>
        <strain evidence="2">ATCC 1020 / DSM 3700 / CBS 544.65 / FGSC A1164 / JCM 1740 / NRRL 181 / WB 181</strain>
    </source>
</reference>
<dbReference type="HOGENOM" id="CLU_004286_7_2_1"/>
<dbReference type="GeneID" id="4589363"/>
<dbReference type="STRING" id="331117.A1D8K2"/>
<dbReference type="Pfam" id="PF12520">
    <property type="entry name" value="DUF3723"/>
    <property type="match status" value="1"/>
</dbReference>
<dbReference type="eggNOG" id="ENOG502S0KD">
    <property type="taxonomic scope" value="Eukaryota"/>
</dbReference>
<dbReference type="RefSeq" id="XP_001262610.1">
    <property type="nucleotide sequence ID" value="XM_001262609.1"/>
</dbReference>
<dbReference type="AlphaFoldDB" id="A1D8K2"/>
<organism evidence="1 2">
    <name type="scientific">Neosartorya fischeri (strain ATCC 1020 / DSM 3700 / CBS 544.65 / FGSC A1164 / JCM 1740 / NRRL 181 / WB 181)</name>
    <name type="common">Aspergillus fischerianus</name>
    <dbReference type="NCBI Taxonomy" id="331117"/>
    <lineage>
        <taxon>Eukaryota</taxon>
        <taxon>Fungi</taxon>
        <taxon>Dikarya</taxon>
        <taxon>Ascomycota</taxon>
        <taxon>Pezizomycotina</taxon>
        <taxon>Eurotiomycetes</taxon>
        <taxon>Eurotiomycetidae</taxon>
        <taxon>Eurotiales</taxon>
        <taxon>Aspergillaceae</taxon>
        <taxon>Aspergillus</taxon>
        <taxon>Aspergillus subgen. Fumigati</taxon>
    </lineage>
</organism>
<dbReference type="Proteomes" id="UP000006702">
    <property type="component" value="Unassembled WGS sequence"/>
</dbReference>
<evidence type="ECO:0000313" key="2">
    <source>
        <dbReference type="Proteomes" id="UP000006702"/>
    </source>
</evidence>
<dbReference type="OrthoDB" id="4227485at2759"/>